<keyword evidence="3" id="KW-0732">Signal</keyword>
<evidence type="ECO:0000313" key="9">
    <source>
        <dbReference type="Proteomes" id="UP001176883"/>
    </source>
</evidence>
<evidence type="ECO:0000313" key="8">
    <source>
        <dbReference type="EMBL" id="MDO5968333.1"/>
    </source>
</evidence>
<evidence type="ECO:0000256" key="4">
    <source>
        <dbReference type="ARBA" id="ARBA00023136"/>
    </source>
</evidence>
<protein>
    <submittedName>
        <fullName evidence="8">RagB/SusD family nutrient uptake outer membrane protein</fullName>
    </submittedName>
</protein>
<comment type="subcellular location">
    <subcellularLocation>
        <location evidence="1">Cell outer membrane</location>
    </subcellularLocation>
</comment>
<dbReference type="InterPro" id="IPR033985">
    <property type="entry name" value="SusD-like_N"/>
</dbReference>
<accession>A0ABT8W5E1</accession>
<dbReference type="SUPFAM" id="SSF48452">
    <property type="entry name" value="TPR-like"/>
    <property type="match status" value="1"/>
</dbReference>
<evidence type="ECO:0000256" key="5">
    <source>
        <dbReference type="ARBA" id="ARBA00023237"/>
    </source>
</evidence>
<reference evidence="8" key="1">
    <citation type="submission" date="2023-07" db="EMBL/GenBank/DDBJ databases">
        <title>Two novel species in the genus Flavivirga.</title>
        <authorList>
            <person name="Kwon K."/>
        </authorList>
    </citation>
    <scope>NUCLEOTIDE SEQUENCE</scope>
    <source>
        <strain evidence="8">KCTC 52353</strain>
    </source>
</reference>
<evidence type="ECO:0000256" key="3">
    <source>
        <dbReference type="ARBA" id="ARBA00022729"/>
    </source>
</evidence>
<sequence length="609" mass="68581">MKKSTHIILLLFLVITSCQDVLEKEPLDLITDATVWNDPTLIEAFLTNQYSLTSVMVNESSSYIAEWGVGSPISDDWDLVNSEQSYGPLVINNFADEGKGGWDITGNGVGNKAGRMDVNSNPLPWWENAYYIIRNLNMLIERLPESPIDSELADTKIAEARFLRAFNYFQMVKRYGGVPLITNVQNLDDSEEELYPARNKEQEIYDFIISECTDIADALGEAKNFGRPCKWTVQHLKSRAALYAGSIAKYGTVQLNGLVGISASPDTYFQTSYDAAKDIIQNGGYALLDEGTDKAMNFRNIFVTKNHSEVIFAKHHNYVDALGGGGATWGYDFVQRPKPHAWNIGMGNTPYLEMAEAFEYKDGTSGTLDRAFLESKLWSMDELWGNKDPRFFATLWTMETPWRGGIVDFHSGLIQPDGTILNNQNEAYNGVSAWGDQWFWIGFGTGFGVMKYLDEDVDIGATWSNSGTDYQVFRFGETLLNYAEAAMEIGNAGDALTAVNQIRTRAGIATLGSVTLDQVRHERRVELAFEGHRYWDLRRWRIATTELTRSFSGLKYVLDYTTRKYKVSVINNYDGTANAPNFYDRMYYFPISLSRTGANSNLIENPGYN</sequence>
<gene>
    <name evidence="8" type="ORF">Q4Q35_00800</name>
</gene>
<keyword evidence="4" id="KW-0472">Membrane</keyword>
<name>A0ABT8W5E1_9FLAO</name>
<dbReference type="InterPro" id="IPR011990">
    <property type="entry name" value="TPR-like_helical_dom_sf"/>
</dbReference>
<proteinExistence type="inferred from homology"/>
<feature type="domain" description="SusD-like N-terminal" evidence="7">
    <location>
        <begin position="119"/>
        <end position="233"/>
    </location>
</feature>
<dbReference type="EMBL" id="JAUOEK010000020">
    <property type="protein sequence ID" value="MDO5968333.1"/>
    <property type="molecule type" value="Genomic_DNA"/>
</dbReference>
<dbReference type="Pfam" id="PF07980">
    <property type="entry name" value="SusD_RagB"/>
    <property type="match status" value="1"/>
</dbReference>
<dbReference type="Gene3D" id="1.25.40.390">
    <property type="match status" value="1"/>
</dbReference>
<evidence type="ECO:0000256" key="2">
    <source>
        <dbReference type="ARBA" id="ARBA00006275"/>
    </source>
</evidence>
<feature type="domain" description="RagB/SusD" evidence="6">
    <location>
        <begin position="309"/>
        <end position="608"/>
    </location>
</feature>
<dbReference type="Proteomes" id="UP001176883">
    <property type="component" value="Unassembled WGS sequence"/>
</dbReference>
<comment type="caution">
    <text evidence="8">The sequence shown here is derived from an EMBL/GenBank/DDBJ whole genome shotgun (WGS) entry which is preliminary data.</text>
</comment>
<dbReference type="InterPro" id="IPR012944">
    <property type="entry name" value="SusD_RagB_dom"/>
</dbReference>
<keyword evidence="9" id="KW-1185">Reference proteome</keyword>
<organism evidence="8 9">
    <name type="scientific">Flavivirga aquimarina</name>
    <dbReference type="NCBI Taxonomy" id="2027862"/>
    <lineage>
        <taxon>Bacteria</taxon>
        <taxon>Pseudomonadati</taxon>
        <taxon>Bacteroidota</taxon>
        <taxon>Flavobacteriia</taxon>
        <taxon>Flavobacteriales</taxon>
        <taxon>Flavobacteriaceae</taxon>
        <taxon>Flavivirga</taxon>
    </lineage>
</organism>
<evidence type="ECO:0000256" key="1">
    <source>
        <dbReference type="ARBA" id="ARBA00004442"/>
    </source>
</evidence>
<dbReference type="PROSITE" id="PS51257">
    <property type="entry name" value="PROKAR_LIPOPROTEIN"/>
    <property type="match status" value="1"/>
</dbReference>
<comment type="similarity">
    <text evidence="2">Belongs to the SusD family.</text>
</comment>
<evidence type="ECO:0000259" key="6">
    <source>
        <dbReference type="Pfam" id="PF07980"/>
    </source>
</evidence>
<evidence type="ECO:0000259" key="7">
    <source>
        <dbReference type="Pfam" id="PF14322"/>
    </source>
</evidence>
<dbReference type="Pfam" id="PF14322">
    <property type="entry name" value="SusD-like_3"/>
    <property type="match status" value="1"/>
</dbReference>
<keyword evidence="5" id="KW-0998">Cell outer membrane</keyword>
<dbReference type="RefSeq" id="WP_303276013.1">
    <property type="nucleotide sequence ID" value="NZ_JAUOEK010000020.1"/>
</dbReference>